<reference evidence="1" key="3">
    <citation type="submission" date="2022-06" db="UniProtKB">
        <authorList>
            <consortium name="EnsemblPlants"/>
        </authorList>
    </citation>
    <scope>IDENTIFICATION</scope>
</reference>
<name>A0A8R7U8S7_TRIUA</name>
<evidence type="ECO:0000313" key="1">
    <source>
        <dbReference type="EnsemblPlants" id="TuG1812G0400001845.01.T01"/>
    </source>
</evidence>
<sequence>MEEGHQWEGSVQPKIWLPKPEGEVDVHVLDLRHNIEVFLPAMVRSQGSGFLRRVMISYLKRTRMDYLI</sequence>
<keyword evidence="2" id="KW-1185">Reference proteome</keyword>
<reference evidence="1" key="2">
    <citation type="submission" date="2018-03" db="EMBL/GenBank/DDBJ databases">
        <title>The Triticum urartu genome reveals the dynamic nature of wheat genome evolution.</title>
        <authorList>
            <person name="Ling H."/>
            <person name="Ma B."/>
            <person name="Shi X."/>
            <person name="Liu H."/>
            <person name="Dong L."/>
            <person name="Sun H."/>
            <person name="Cao Y."/>
            <person name="Gao Q."/>
            <person name="Zheng S."/>
            <person name="Li Y."/>
            <person name="Yu Y."/>
            <person name="Du H."/>
            <person name="Qi M."/>
            <person name="Li Y."/>
            <person name="Yu H."/>
            <person name="Cui Y."/>
            <person name="Wang N."/>
            <person name="Chen C."/>
            <person name="Wu H."/>
            <person name="Zhao Y."/>
            <person name="Zhang J."/>
            <person name="Li Y."/>
            <person name="Zhou W."/>
            <person name="Zhang B."/>
            <person name="Hu W."/>
            <person name="Eijk M."/>
            <person name="Tang J."/>
            <person name="Witsenboer H."/>
            <person name="Zhao S."/>
            <person name="Li Z."/>
            <person name="Zhang A."/>
            <person name="Wang D."/>
            <person name="Liang C."/>
        </authorList>
    </citation>
    <scope>NUCLEOTIDE SEQUENCE [LARGE SCALE GENOMIC DNA]</scope>
    <source>
        <strain evidence="1">cv. G1812</strain>
    </source>
</reference>
<dbReference type="AlphaFoldDB" id="A0A8R7U8S7"/>
<organism evidence="1 2">
    <name type="scientific">Triticum urartu</name>
    <name type="common">Red wild einkorn</name>
    <name type="synonym">Crithodium urartu</name>
    <dbReference type="NCBI Taxonomy" id="4572"/>
    <lineage>
        <taxon>Eukaryota</taxon>
        <taxon>Viridiplantae</taxon>
        <taxon>Streptophyta</taxon>
        <taxon>Embryophyta</taxon>
        <taxon>Tracheophyta</taxon>
        <taxon>Spermatophyta</taxon>
        <taxon>Magnoliopsida</taxon>
        <taxon>Liliopsida</taxon>
        <taxon>Poales</taxon>
        <taxon>Poaceae</taxon>
        <taxon>BOP clade</taxon>
        <taxon>Pooideae</taxon>
        <taxon>Triticodae</taxon>
        <taxon>Triticeae</taxon>
        <taxon>Triticinae</taxon>
        <taxon>Triticum</taxon>
    </lineage>
</organism>
<accession>A0A8R7U8S7</accession>
<reference evidence="2" key="1">
    <citation type="journal article" date="2013" name="Nature">
        <title>Draft genome of the wheat A-genome progenitor Triticum urartu.</title>
        <authorList>
            <person name="Ling H.Q."/>
            <person name="Zhao S."/>
            <person name="Liu D."/>
            <person name="Wang J."/>
            <person name="Sun H."/>
            <person name="Zhang C."/>
            <person name="Fan H."/>
            <person name="Li D."/>
            <person name="Dong L."/>
            <person name="Tao Y."/>
            <person name="Gao C."/>
            <person name="Wu H."/>
            <person name="Li Y."/>
            <person name="Cui Y."/>
            <person name="Guo X."/>
            <person name="Zheng S."/>
            <person name="Wang B."/>
            <person name="Yu K."/>
            <person name="Liang Q."/>
            <person name="Yang W."/>
            <person name="Lou X."/>
            <person name="Chen J."/>
            <person name="Feng M."/>
            <person name="Jian J."/>
            <person name="Zhang X."/>
            <person name="Luo G."/>
            <person name="Jiang Y."/>
            <person name="Liu J."/>
            <person name="Wang Z."/>
            <person name="Sha Y."/>
            <person name="Zhang B."/>
            <person name="Wu H."/>
            <person name="Tang D."/>
            <person name="Shen Q."/>
            <person name="Xue P."/>
            <person name="Zou S."/>
            <person name="Wang X."/>
            <person name="Liu X."/>
            <person name="Wang F."/>
            <person name="Yang Y."/>
            <person name="An X."/>
            <person name="Dong Z."/>
            <person name="Zhang K."/>
            <person name="Zhang X."/>
            <person name="Luo M.C."/>
            <person name="Dvorak J."/>
            <person name="Tong Y."/>
            <person name="Wang J."/>
            <person name="Yang H."/>
            <person name="Li Z."/>
            <person name="Wang D."/>
            <person name="Zhang A."/>
            <person name="Wang J."/>
        </authorList>
    </citation>
    <scope>NUCLEOTIDE SEQUENCE</scope>
    <source>
        <strain evidence="2">cv. G1812</strain>
    </source>
</reference>
<dbReference type="Proteomes" id="UP000015106">
    <property type="component" value="Chromosome 4"/>
</dbReference>
<protein>
    <submittedName>
        <fullName evidence="1">Uncharacterized protein</fullName>
    </submittedName>
</protein>
<dbReference type="Gramene" id="TuG1812G0400001845.01.T01">
    <property type="protein sequence ID" value="TuG1812G0400001845.01.T01"/>
    <property type="gene ID" value="TuG1812G0400001845.01"/>
</dbReference>
<evidence type="ECO:0000313" key="2">
    <source>
        <dbReference type="Proteomes" id="UP000015106"/>
    </source>
</evidence>
<proteinExistence type="predicted"/>
<dbReference type="EnsemblPlants" id="TuG1812G0400001845.01.T01">
    <property type="protein sequence ID" value="TuG1812G0400001845.01.T01"/>
    <property type="gene ID" value="TuG1812G0400001845.01"/>
</dbReference>